<evidence type="ECO:0000313" key="1">
    <source>
        <dbReference type="EMBL" id="OBQ43500.1"/>
    </source>
</evidence>
<accession>A0A1B7X2H9</accession>
<reference evidence="1 2" key="1">
    <citation type="submission" date="2015-09" db="EMBL/GenBank/DDBJ databases">
        <title>Aphanizomenon flos-aquae WA102.</title>
        <authorList>
            <person name="Driscoll C."/>
        </authorList>
    </citation>
    <scope>NUCLEOTIDE SEQUENCE [LARGE SCALE GENOMIC DNA]</scope>
    <source>
        <strain evidence="1">WA102</strain>
    </source>
</reference>
<name>A0A1B7X2H9_APHFL</name>
<comment type="caution">
    <text evidence="1">The sequence shown here is derived from an EMBL/GenBank/DDBJ whole genome shotgun (WGS) entry which is preliminary data.</text>
</comment>
<protein>
    <submittedName>
        <fullName evidence="1">Uncharacterized protein</fullName>
    </submittedName>
</protein>
<dbReference type="Proteomes" id="UP000092093">
    <property type="component" value="Unassembled WGS sequence"/>
</dbReference>
<organism evidence="1 2">
    <name type="scientific">Aphanizomenon flos-aquae WA102</name>
    <dbReference type="NCBI Taxonomy" id="1710896"/>
    <lineage>
        <taxon>Bacteria</taxon>
        <taxon>Bacillati</taxon>
        <taxon>Cyanobacteriota</taxon>
        <taxon>Cyanophyceae</taxon>
        <taxon>Nostocales</taxon>
        <taxon>Aphanizomenonaceae</taxon>
        <taxon>Aphanizomenon</taxon>
    </lineage>
</organism>
<dbReference type="AlphaFoldDB" id="A0A1B7X2H9"/>
<evidence type="ECO:0000313" key="2">
    <source>
        <dbReference type="Proteomes" id="UP000092093"/>
    </source>
</evidence>
<sequence length="133" mass="15475">MNKLYKLLMATTFIISLLDWNVGNAQAKTIYRCESYTRIDGTSAYRVTPSIAGSFGFFNQANVFVQCFVPVTRKQCFYKDNNKWYNCGDTEKRIRARKTGELIFDFTKGIGEIYEENGRKYHGFGSIYEFTFK</sequence>
<gene>
    <name evidence="1" type="ORF">AN484_12220</name>
</gene>
<dbReference type="EMBL" id="LJOW01000052">
    <property type="protein sequence ID" value="OBQ43500.1"/>
    <property type="molecule type" value="Genomic_DNA"/>
</dbReference>
<proteinExistence type="predicted"/>